<feature type="region of interest" description="Disordered" evidence="1">
    <location>
        <begin position="27"/>
        <end position="57"/>
    </location>
</feature>
<dbReference type="Gene3D" id="3.20.20.190">
    <property type="entry name" value="Phosphatidylinositol (PI) phosphodiesterase"/>
    <property type="match status" value="1"/>
</dbReference>
<dbReference type="PANTHER" id="PTHR46211">
    <property type="entry name" value="GLYCEROPHOSPHORYL DIESTER PHOSPHODIESTERASE"/>
    <property type="match status" value="1"/>
</dbReference>
<dbReference type="InterPro" id="IPR001322">
    <property type="entry name" value="Lamin_tail_dom"/>
</dbReference>
<protein>
    <submittedName>
        <fullName evidence="5">Glycerophosphodiester phosphodiesterase</fullName>
        <ecNumber evidence="5">3.1.4.46</ecNumber>
    </submittedName>
</protein>
<evidence type="ECO:0000313" key="5">
    <source>
        <dbReference type="EMBL" id="ACQ81087.1"/>
    </source>
</evidence>
<dbReference type="KEGG" id="bcv:Bcav_2842"/>
<keyword evidence="5" id="KW-0378">Hydrolase</keyword>
<feature type="domain" description="GP-PDE" evidence="3">
    <location>
        <begin position="42"/>
        <end position="289"/>
    </location>
</feature>
<dbReference type="EC" id="3.1.4.46" evidence="5"/>
<dbReference type="PANTHER" id="PTHR46211:SF1">
    <property type="entry name" value="GLYCEROPHOSPHODIESTER PHOSPHODIESTERASE, CYTOPLASMIC"/>
    <property type="match status" value="1"/>
</dbReference>
<keyword evidence="6" id="KW-1185">Reference proteome</keyword>
<dbReference type="RefSeq" id="WP_015883327.1">
    <property type="nucleotide sequence ID" value="NC_012669.1"/>
</dbReference>
<dbReference type="eggNOG" id="COG0584">
    <property type="taxonomic scope" value="Bacteria"/>
</dbReference>
<dbReference type="SUPFAM" id="SSF74853">
    <property type="entry name" value="Lamin A/C globular tail domain"/>
    <property type="match status" value="1"/>
</dbReference>
<evidence type="ECO:0000259" key="4">
    <source>
        <dbReference type="PROSITE" id="PS51841"/>
    </source>
</evidence>
<dbReference type="PROSITE" id="PS51704">
    <property type="entry name" value="GP_PDE"/>
    <property type="match status" value="1"/>
</dbReference>
<feature type="domain" description="LTD" evidence="4">
    <location>
        <begin position="286"/>
        <end position="405"/>
    </location>
</feature>
<reference evidence="5 6" key="1">
    <citation type="journal article" date="2009" name="Stand. Genomic Sci.">
        <title>Complete genome sequence of Beutenbergia cavernae type strain (HKI 0122).</title>
        <authorList>
            <person name="Land M."/>
            <person name="Pukall R."/>
            <person name="Abt B."/>
            <person name="Goker M."/>
            <person name="Rohde M."/>
            <person name="Glavina Del Rio T."/>
            <person name="Tice H."/>
            <person name="Copeland A."/>
            <person name="Cheng J.F."/>
            <person name="Lucas S."/>
            <person name="Chen F."/>
            <person name="Nolan M."/>
            <person name="Bruce D."/>
            <person name="Goodwin L."/>
            <person name="Pitluck S."/>
            <person name="Ivanova N."/>
            <person name="Mavromatis K."/>
            <person name="Ovchinnikova G."/>
            <person name="Pati A."/>
            <person name="Chen A."/>
            <person name="Palaniappan K."/>
            <person name="Hauser L."/>
            <person name="Chang Y.J."/>
            <person name="Jefferies C.C."/>
            <person name="Saunders E."/>
            <person name="Brettin T."/>
            <person name="Detter J.C."/>
            <person name="Han C."/>
            <person name="Chain P."/>
            <person name="Bristow J."/>
            <person name="Eisen J.A."/>
            <person name="Markowitz V."/>
            <person name="Hugenholtz P."/>
            <person name="Kyrpides N.C."/>
            <person name="Klenk H.P."/>
            <person name="Lapidus A."/>
        </authorList>
    </citation>
    <scope>NUCLEOTIDE SEQUENCE [LARGE SCALE GENOMIC DNA]</scope>
    <source>
        <strain evidence="6">ATCC BAA-8 / DSM 12333 / NBRC 16432</strain>
    </source>
</reference>
<dbReference type="EMBL" id="CP001618">
    <property type="protein sequence ID" value="ACQ81087.1"/>
    <property type="molecule type" value="Genomic_DNA"/>
</dbReference>
<evidence type="ECO:0000259" key="3">
    <source>
        <dbReference type="PROSITE" id="PS51704"/>
    </source>
</evidence>
<dbReference type="STRING" id="471853.Bcav_2842"/>
<organism evidence="5 6">
    <name type="scientific">Beutenbergia cavernae (strain ATCC BAA-8 / DSM 12333 / CCUG 43141 / JCM 11478 / NBRC 16432 / NCIMB 13614 / HKI 0122)</name>
    <dbReference type="NCBI Taxonomy" id="471853"/>
    <lineage>
        <taxon>Bacteria</taxon>
        <taxon>Bacillati</taxon>
        <taxon>Actinomycetota</taxon>
        <taxon>Actinomycetes</taxon>
        <taxon>Micrococcales</taxon>
        <taxon>Beutenbergiaceae</taxon>
        <taxon>Beutenbergia</taxon>
    </lineage>
</organism>
<sequence length="416" mass="44077">MQVRTTRVARWGVPLATAALALVGSTSAAAAPTTTERGDGGVEITGHRGSGGLSPENTVPSFLMGRVQGSDWIEIDVQLSADDVPFLFHDATPARTTDVEDVFPDRATDPITSFTWDELRRLDAGSYFDDLYTGTRIPGLRDAAWIAGGSSGINIELKSPENSPGVEQVLADALATDPLWQRLVDRGLVVVSSFDETSLRAFHELAPAVPVLQVGAVPDDATLAEWATWADGVVTNYRLLADADVARVQGFGLDLNVYTVNAPDAMQRMIDLGVDGIITDFPGTLARLEAGRDPLPLANGIEVAEVNANVPGDDLQPETGEHVVLTNTTDAPVDVSGWTLQDAVINRLAIGEGYVIPPGGTLRVYTASGTNAPDAYYNGGTRTVLNNDGDSIAVIAGTPDATRVPVNLLLRDLYAY</sequence>
<gene>
    <name evidence="5" type="ordered locus">Bcav_2842</name>
</gene>
<dbReference type="InterPro" id="IPR036415">
    <property type="entry name" value="Lamin_tail_dom_sf"/>
</dbReference>
<dbReference type="OrthoDB" id="9758957at2"/>
<accession>C5BYX2</accession>
<evidence type="ECO:0000256" key="2">
    <source>
        <dbReference type="SAM" id="SignalP"/>
    </source>
</evidence>
<dbReference type="Gene3D" id="2.60.40.1260">
    <property type="entry name" value="Lamin Tail domain"/>
    <property type="match status" value="1"/>
</dbReference>
<feature type="signal peptide" evidence="2">
    <location>
        <begin position="1"/>
        <end position="30"/>
    </location>
</feature>
<feature type="chain" id="PRO_5002949162" evidence="2">
    <location>
        <begin position="31"/>
        <end position="416"/>
    </location>
</feature>
<dbReference type="AlphaFoldDB" id="C5BYX2"/>
<name>C5BYX2_BEUC1</name>
<dbReference type="Pfam" id="PF03009">
    <property type="entry name" value="GDPD"/>
    <property type="match status" value="1"/>
</dbReference>
<dbReference type="SUPFAM" id="SSF51695">
    <property type="entry name" value="PLC-like phosphodiesterases"/>
    <property type="match status" value="1"/>
</dbReference>
<dbReference type="GO" id="GO:0008889">
    <property type="term" value="F:glycerophosphodiester phosphodiesterase activity"/>
    <property type="evidence" value="ECO:0007669"/>
    <property type="project" value="UniProtKB-EC"/>
</dbReference>
<dbReference type="HOGENOM" id="CLU_712752_0_0_11"/>
<dbReference type="InterPro" id="IPR030395">
    <property type="entry name" value="GP_PDE_dom"/>
</dbReference>
<keyword evidence="2" id="KW-0732">Signal</keyword>
<dbReference type="Proteomes" id="UP000007962">
    <property type="component" value="Chromosome"/>
</dbReference>
<dbReference type="Pfam" id="PF00932">
    <property type="entry name" value="LTD"/>
    <property type="match status" value="1"/>
</dbReference>
<proteinExistence type="predicted"/>
<dbReference type="GO" id="GO:0006629">
    <property type="term" value="P:lipid metabolic process"/>
    <property type="evidence" value="ECO:0007669"/>
    <property type="project" value="InterPro"/>
</dbReference>
<dbReference type="InterPro" id="IPR017946">
    <property type="entry name" value="PLC-like_Pdiesterase_TIM-brl"/>
</dbReference>
<dbReference type="PROSITE" id="PS51841">
    <property type="entry name" value="LTD"/>
    <property type="match status" value="1"/>
</dbReference>
<evidence type="ECO:0000313" key="6">
    <source>
        <dbReference type="Proteomes" id="UP000007962"/>
    </source>
</evidence>
<evidence type="ECO:0000256" key="1">
    <source>
        <dbReference type="SAM" id="MobiDB-lite"/>
    </source>
</evidence>